<evidence type="ECO:0008006" key="7">
    <source>
        <dbReference type="Google" id="ProtNLM"/>
    </source>
</evidence>
<dbReference type="Gene3D" id="2.60.40.2240">
    <property type="entry name" value="Acyl-CoA thioester hydrolase/BAAT N-terminal domain"/>
    <property type="match status" value="1"/>
</dbReference>
<name>A0A5R9EYT9_9BACL</name>
<comment type="similarity">
    <text evidence="1">Belongs to the C/M/P thioester hydrolase family.</text>
</comment>
<feature type="active site" description="Charge relay system" evidence="2">
    <location>
        <position position="234"/>
    </location>
</feature>
<dbReference type="InterPro" id="IPR029058">
    <property type="entry name" value="AB_hydrolase_fold"/>
</dbReference>
<dbReference type="Gene3D" id="3.40.50.1820">
    <property type="entry name" value="alpha/beta hydrolase"/>
    <property type="match status" value="1"/>
</dbReference>
<dbReference type="Pfam" id="PF04775">
    <property type="entry name" value="Bile_Hydr_Trans"/>
    <property type="match status" value="1"/>
</dbReference>
<keyword evidence="6" id="KW-1185">Reference proteome</keyword>
<comment type="caution">
    <text evidence="5">The sequence shown here is derived from an EMBL/GenBank/DDBJ whole genome shotgun (WGS) entry which is preliminary data.</text>
</comment>
<feature type="active site" description="Charge relay system" evidence="2">
    <location>
        <position position="349"/>
    </location>
</feature>
<dbReference type="OrthoDB" id="8922993at2"/>
<dbReference type="AlphaFoldDB" id="A0A5R9EYT9"/>
<evidence type="ECO:0000259" key="4">
    <source>
        <dbReference type="Pfam" id="PF08840"/>
    </source>
</evidence>
<evidence type="ECO:0000256" key="2">
    <source>
        <dbReference type="PIRSR" id="PIRSR016521-1"/>
    </source>
</evidence>
<dbReference type="InterPro" id="IPR016662">
    <property type="entry name" value="Acyl-CoA_thioEstase_long-chain"/>
</dbReference>
<dbReference type="InterPro" id="IPR006862">
    <property type="entry name" value="Thio_Ohase/aa_AcTrfase"/>
</dbReference>
<dbReference type="GO" id="GO:0047617">
    <property type="term" value="F:fatty acyl-CoA hydrolase activity"/>
    <property type="evidence" value="ECO:0007669"/>
    <property type="project" value="TreeGrafter"/>
</dbReference>
<dbReference type="PANTHER" id="PTHR10824:SF4">
    <property type="entry name" value="ACYL-COENZYME A THIOESTERASE 1-LIKE"/>
    <property type="match status" value="1"/>
</dbReference>
<dbReference type="InterPro" id="IPR042490">
    <property type="entry name" value="Thio_Ohase/BAAT_N"/>
</dbReference>
<gene>
    <name evidence="5" type="ORF">FCL54_14660</name>
</gene>
<dbReference type="SUPFAM" id="SSF53474">
    <property type="entry name" value="alpha/beta-Hydrolases"/>
    <property type="match status" value="1"/>
</dbReference>
<evidence type="ECO:0000313" key="6">
    <source>
        <dbReference type="Proteomes" id="UP000308230"/>
    </source>
</evidence>
<sequence length="426" mass="46820">MSEAKIVVSSLTTMIDQPIDVYVTGLEPNQKITLRAKRIAEGMKAVHLESTAKFIADTNGVVDLNSQKPVEGSYDCIDKMGLFWSLDITKVEELKGKKDSTAGQVLAPQELTITLDVEGKPIDEITLTRQWISPLYNRQPVRNNGLVGTFFARKDKKSQPAIIVLGGSEGGLNEYPAAVLASHGFSVLALAYFGIEHLPKRLESIPLEYVEKAIDWLIERPEVNKEWIGIHGTSRGSELALLSASQFPEIKAVTSLNGSAVALSGIVPWSDAEKLPPAWTFNGKPIPYASPKNPVSIALECRELWQKRQGNPYGKWYAALTSDPEVVEQATIPVEKINGPVLFISGEEDGANTVGLSQKGIDRLKKHNVNIEYNHLVYPGAGHSIGIPYLRANTYNQGNKQDTARASVDSWGKTIRHFKQSVENPR</sequence>
<organism evidence="5 6">
    <name type="scientific">Exobacillus caeni</name>
    <dbReference type="NCBI Taxonomy" id="2574798"/>
    <lineage>
        <taxon>Bacteria</taxon>
        <taxon>Bacillati</taxon>
        <taxon>Bacillota</taxon>
        <taxon>Bacilli</taxon>
        <taxon>Bacillales</taxon>
        <taxon>Guptibacillaceae</taxon>
        <taxon>Exobacillus</taxon>
    </lineage>
</organism>
<evidence type="ECO:0000313" key="5">
    <source>
        <dbReference type="EMBL" id="TLS36462.1"/>
    </source>
</evidence>
<feature type="domain" description="BAAT/Acyl-CoA thioester hydrolase C-terminal" evidence="4">
    <location>
        <begin position="205"/>
        <end position="422"/>
    </location>
</feature>
<dbReference type="Proteomes" id="UP000308230">
    <property type="component" value="Unassembled WGS sequence"/>
</dbReference>
<reference evidence="5 6" key="1">
    <citation type="submission" date="2019-04" db="EMBL/GenBank/DDBJ databases">
        <title>Bacillus caeni sp. nov., a bacterium isolated from mangrove sediment.</title>
        <authorList>
            <person name="Huang H."/>
            <person name="Mo K."/>
            <person name="Hu Y."/>
        </authorList>
    </citation>
    <scope>NUCLEOTIDE SEQUENCE [LARGE SCALE GENOMIC DNA]</scope>
    <source>
        <strain evidence="5 6">HB172195</strain>
    </source>
</reference>
<dbReference type="PIRSF" id="PIRSF016521">
    <property type="entry name" value="Acyl-CoA_hydro"/>
    <property type="match status" value="1"/>
</dbReference>
<dbReference type="PANTHER" id="PTHR10824">
    <property type="entry name" value="ACYL-COENZYME A THIOESTERASE-RELATED"/>
    <property type="match status" value="1"/>
</dbReference>
<dbReference type="GO" id="GO:0006637">
    <property type="term" value="P:acyl-CoA metabolic process"/>
    <property type="evidence" value="ECO:0007669"/>
    <property type="project" value="InterPro"/>
</dbReference>
<dbReference type="RefSeq" id="WP_138127498.1">
    <property type="nucleotide sequence ID" value="NZ_SWLG01000010.1"/>
</dbReference>
<dbReference type="InterPro" id="IPR014940">
    <property type="entry name" value="BAAT_C"/>
</dbReference>
<protein>
    <recommendedName>
        <fullName evidence="7">Acyl-CoA thioesterase</fullName>
    </recommendedName>
</protein>
<proteinExistence type="inferred from homology"/>
<evidence type="ECO:0000256" key="1">
    <source>
        <dbReference type="ARBA" id="ARBA00006538"/>
    </source>
</evidence>
<dbReference type="Pfam" id="PF08840">
    <property type="entry name" value="BAAT_C"/>
    <property type="match status" value="1"/>
</dbReference>
<evidence type="ECO:0000259" key="3">
    <source>
        <dbReference type="Pfam" id="PF04775"/>
    </source>
</evidence>
<feature type="active site" description="Charge relay system" evidence="2">
    <location>
        <position position="383"/>
    </location>
</feature>
<feature type="domain" description="Acyl-CoA thioester hydrolase/bile acid-CoA amino acid N-acetyltransferase" evidence="3">
    <location>
        <begin position="16"/>
        <end position="142"/>
    </location>
</feature>
<accession>A0A5R9EYT9</accession>
<dbReference type="EMBL" id="SWLG01000010">
    <property type="protein sequence ID" value="TLS36462.1"/>
    <property type="molecule type" value="Genomic_DNA"/>
</dbReference>
<dbReference type="GO" id="GO:0006631">
    <property type="term" value="P:fatty acid metabolic process"/>
    <property type="evidence" value="ECO:0007669"/>
    <property type="project" value="TreeGrafter"/>
</dbReference>